<dbReference type="Proteomes" id="UP000789359">
    <property type="component" value="Unassembled WGS sequence"/>
</dbReference>
<keyword evidence="2" id="KW-1185">Reference proteome</keyword>
<proteinExistence type="predicted"/>
<accession>A0ABN7K357</accession>
<dbReference type="InterPro" id="IPR017853">
    <property type="entry name" value="GH"/>
</dbReference>
<name>A0ABN7K357_9BACT</name>
<dbReference type="EMBL" id="CAJHOE010000001">
    <property type="protein sequence ID" value="CAD7286470.1"/>
    <property type="molecule type" value="Genomic_DNA"/>
</dbReference>
<gene>
    <name evidence="1" type="ORF">LMG8286_00303</name>
</gene>
<dbReference type="RefSeq" id="WP_230056100.1">
    <property type="nucleotide sequence ID" value="NZ_CAJHOE010000001.1"/>
</dbReference>
<reference evidence="1 2" key="1">
    <citation type="submission" date="2020-11" db="EMBL/GenBank/DDBJ databases">
        <authorList>
            <person name="Peeters C."/>
        </authorList>
    </citation>
    <scope>NUCLEOTIDE SEQUENCE [LARGE SCALE GENOMIC DNA]</scope>
    <source>
        <strain evidence="1 2">LMG 8286</strain>
    </source>
</reference>
<comment type="caution">
    <text evidence="1">The sequence shown here is derived from an EMBL/GenBank/DDBJ whole genome shotgun (WGS) entry which is preliminary data.</text>
</comment>
<organism evidence="1 2">
    <name type="scientific">Campylobacter suis</name>
    <dbReference type="NCBI Taxonomy" id="2790657"/>
    <lineage>
        <taxon>Bacteria</taxon>
        <taxon>Pseudomonadati</taxon>
        <taxon>Campylobacterota</taxon>
        <taxon>Epsilonproteobacteria</taxon>
        <taxon>Campylobacterales</taxon>
        <taxon>Campylobacteraceae</taxon>
        <taxon>Campylobacter</taxon>
    </lineage>
</organism>
<sequence length="351" mass="41201">MLKKPFVWDFYSDQPSVITDKAYKKNMRKNFKFDYAKMALLSLFILPLATICIKIFKGLQKPAKSDFYGIGVNLDKGDEQVWLVDELGVKNLLIRLPLWDMQNLDEYIKFALKFKGKNILIAIMQDRDNIENLELFRENLRQIFTKFQGIANEFQIGIAINRLKWGFFAPCEYLNFYKTAQNLRDESFKSIKLIGPSVIDFEFHHNVATLFSLKDVKFDKLSSLLYVDRRGDPKNSQYGIFDLKNKINLLFALVKFSPKTSNEIYITETNYPLKNTAPYAPTSEKECVSVHQYAHFMQEYHDIALKTGKIKRIYWHQLIAPGYGLVDNRDGKLVKMPQFYEYKKMINEDIY</sequence>
<dbReference type="SUPFAM" id="SSF51445">
    <property type="entry name" value="(Trans)glycosidases"/>
    <property type="match status" value="1"/>
</dbReference>
<dbReference type="Gene3D" id="3.20.20.80">
    <property type="entry name" value="Glycosidases"/>
    <property type="match status" value="1"/>
</dbReference>
<evidence type="ECO:0000313" key="1">
    <source>
        <dbReference type="EMBL" id="CAD7286470.1"/>
    </source>
</evidence>
<protein>
    <submittedName>
        <fullName evidence="1">Uncharacterized protein</fullName>
    </submittedName>
</protein>
<evidence type="ECO:0000313" key="2">
    <source>
        <dbReference type="Proteomes" id="UP000789359"/>
    </source>
</evidence>